<dbReference type="GO" id="GO:0033786">
    <property type="term" value="F:heptose-1-phosphate adenylyltransferase activity"/>
    <property type="evidence" value="ECO:0007669"/>
    <property type="project" value="TreeGrafter"/>
</dbReference>
<keyword evidence="2 4" id="KW-0418">Kinase</keyword>
<reference evidence="4 5" key="2">
    <citation type="submission" date="2015-01" db="EMBL/GenBank/DDBJ databases">
        <title>Complete genome sequence of Pyrinomonas methylaliphatogenes type strain K22T.</title>
        <authorList>
            <person name="Lee K.C.Y."/>
            <person name="Power J.F."/>
            <person name="Dunfield P.F."/>
            <person name="Morgan X.C."/>
            <person name="Huttenhower C."/>
            <person name="Stott M.B."/>
        </authorList>
    </citation>
    <scope>NUCLEOTIDE SEQUENCE [LARGE SCALE GENOMIC DNA]</scope>
    <source>
        <strain evidence="4 5">K22</strain>
    </source>
</reference>
<dbReference type="Proteomes" id="UP000031518">
    <property type="component" value="Unassembled WGS sequence"/>
</dbReference>
<evidence type="ECO:0000313" key="5">
    <source>
        <dbReference type="Proteomes" id="UP000031518"/>
    </source>
</evidence>
<dbReference type="PROSITE" id="PS00583">
    <property type="entry name" value="PFKB_KINASES_1"/>
    <property type="match status" value="1"/>
</dbReference>
<keyword evidence="4" id="KW-0548">Nucleotidyltransferase</keyword>
<dbReference type="GO" id="GO:0016773">
    <property type="term" value="F:phosphotransferase activity, alcohol group as acceptor"/>
    <property type="evidence" value="ECO:0007669"/>
    <property type="project" value="InterPro"/>
</dbReference>
<protein>
    <submittedName>
        <fullName evidence="4">ADP-heptose synthase, bifunctional sugar kinase/adenylyltransferase</fullName>
    </submittedName>
</protein>
<evidence type="ECO:0000256" key="2">
    <source>
        <dbReference type="ARBA" id="ARBA00022777"/>
    </source>
</evidence>
<dbReference type="InterPro" id="IPR011611">
    <property type="entry name" value="PfkB_dom"/>
</dbReference>
<evidence type="ECO:0000256" key="1">
    <source>
        <dbReference type="ARBA" id="ARBA00022679"/>
    </source>
</evidence>
<dbReference type="GO" id="GO:0005829">
    <property type="term" value="C:cytosol"/>
    <property type="evidence" value="ECO:0007669"/>
    <property type="project" value="TreeGrafter"/>
</dbReference>
<dbReference type="STRING" id="454194.PYK22_01994"/>
<dbReference type="PANTHER" id="PTHR46969">
    <property type="entry name" value="BIFUNCTIONAL PROTEIN HLDE"/>
    <property type="match status" value="1"/>
</dbReference>
<reference evidence="4 5" key="1">
    <citation type="submission" date="2013-12" db="EMBL/GenBank/DDBJ databases">
        <authorList>
            <person name="Stott M."/>
        </authorList>
    </citation>
    <scope>NUCLEOTIDE SEQUENCE [LARGE SCALE GENOMIC DNA]</scope>
    <source>
        <strain evidence="4 5">K22</strain>
    </source>
</reference>
<dbReference type="PANTHER" id="PTHR46969:SF1">
    <property type="entry name" value="BIFUNCTIONAL PROTEIN HLDE"/>
    <property type="match status" value="1"/>
</dbReference>
<sequence length="350" mass="37680">MSVPNRSRDDRLAIDDAPLRLRLQSLVRSFAECRVAVVGDIVADQFVYGEISRVSREAPVLILRHERTETLPGGAANCAMNLAALGAKATLIGAIGDDEAGRKVIDKLSAAGVACDSIIVIKGARTTTKVRILAGRAHAPRQQVIRVDYEGETPMNETSRQLLHANARDVFARSDAIVISDYGYGIVSAEIAQSAQRAMARGIPVVVDSRHRLFEFKGFTSATPNEAEVEDLCRERIAGIRRLEEIGEELRQRLRYRALLITRGGDGMLLLEAERPPLHIPIVGSRDAVDVTGAGDTVIATYTLALACGAPFSDAARLANYAGSVVVMKRGTATVSTEELLTVLAHESTG</sequence>
<name>A0A0B6X0Q0_9BACT</name>
<dbReference type="Pfam" id="PF00294">
    <property type="entry name" value="PfkB"/>
    <property type="match status" value="1"/>
</dbReference>
<dbReference type="EMBL" id="CBXV010000007">
    <property type="protein sequence ID" value="CDM65985.1"/>
    <property type="molecule type" value="Genomic_DNA"/>
</dbReference>
<evidence type="ECO:0000313" key="4">
    <source>
        <dbReference type="EMBL" id="CDM65985.1"/>
    </source>
</evidence>
<dbReference type="SUPFAM" id="SSF53613">
    <property type="entry name" value="Ribokinase-like"/>
    <property type="match status" value="1"/>
</dbReference>
<dbReference type="Gene3D" id="3.40.1190.20">
    <property type="match status" value="1"/>
</dbReference>
<evidence type="ECO:0000259" key="3">
    <source>
        <dbReference type="Pfam" id="PF00294"/>
    </source>
</evidence>
<dbReference type="AlphaFoldDB" id="A0A0B6X0Q0"/>
<dbReference type="InterPro" id="IPR002173">
    <property type="entry name" value="Carboh/pur_kinase_PfkB_CS"/>
</dbReference>
<keyword evidence="1 4" id="KW-0808">Transferase</keyword>
<dbReference type="InterPro" id="IPR029056">
    <property type="entry name" value="Ribokinase-like"/>
</dbReference>
<dbReference type="OrthoDB" id="9802794at2"/>
<proteinExistence type="predicted"/>
<dbReference type="GO" id="GO:0033785">
    <property type="term" value="F:heptose 7-phosphate kinase activity"/>
    <property type="evidence" value="ECO:0007669"/>
    <property type="project" value="TreeGrafter"/>
</dbReference>
<feature type="domain" description="Carbohydrate kinase PfkB" evidence="3">
    <location>
        <begin position="35"/>
        <end position="335"/>
    </location>
</feature>
<organism evidence="4 5">
    <name type="scientific">Pyrinomonas methylaliphatogenes</name>
    <dbReference type="NCBI Taxonomy" id="454194"/>
    <lineage>
        <taxon>Bacteria</taxon>
        <taxon>Pseudomonadati</taxon>
        <taxon>Acidobacteriota</taxon>
        <taxon>Blastocatellia</taxon>
        <taxon>Blastocatellales</taxon>
        <taxon>Pyrinomonadaceae</taxon>
        <taxon>Pyrinomonas</taxon>
    </lineage>
</organism>
<dbReference type="CDD" id="cd01172">
    <property type="entry name" value="RfaE_like"/>
    <property type="match status" value="1"/>
</dbReference>
<keyword evidence="5" id="KW-1185">Reference proteome</keyword>
<accession>A0A0B6X0Q0</accession>
<gene>
    <name evidence="4" type="ORF">PYK22_01994</name>
</gene>
<dbReference type="InterPro" id="IPR011913">
    <property type="entry name" value="RfaE_dom_I"/>
</dbReference>